<protein>
    <recommendedName>
        <fullName evidence="3">Lipocalin-like domain-containing protein</fullName>
    </recommendedName>
</protein>
<dbReference type="Proteomes" id="UP001597469">
    <property type="component" value="Unassembled WGS sequence"/>
</dbReference>
<dbReference type="EMBL" id="JBHULN010000013">
    <property type="protein sequence ID" value="MFD2572855.1"/>
    <property type="molecule type" value="Genomic_DNA"/>
</dbReference>
<accession>A0ABW5M7A6</accession>
<name>A0ABW5M7A6_9BACT</name>
<reference evidence="2" key="1">
    <citation type="journal article" date="2019" name="Int. J. Syst. Evol. Microbiol.">
        <title>The Global Catalogue of Microorganisms (GCM) 10K type strain sequencing project: providing services to taxonomists for standard genome sequencing and annotation.</title>
        <authorList>
            <consortium name="The Broad Institute Genomics Platform"/>
            <consortium name="The Broad Institute Genome Sequencing Center for Infectious Disease"/>
            <person name="Wu L."/>
            <person name="Ma J."/>
        </authorList>
    </citation>
    <scope>NUCLEOTIDE SEQUENCE [LARGE SCALE GENOMIC DNA]</scope>
    <source>
        <strain evidence="2">KCTC 42805</strain>
    </source>
</reference>
<keyword evidence="2" id="KW-1185">Reference proteome</keyword>
<organism evidence="1 2">
    <name type="scientific">Spirosoma soli</name>
    <dbReference type="NCBI Taxonomy" id="1770529"/>
    <lineage>
        <taxon>Bacteria</taxon>
        <taxon>Pseudomonadati</taxon>
        <taxon>Bacteroidota</taxon>
        <taxon>Cytophagia</taxon>
        <taxon>Cytophagales</taxon>
        <taxon>Cytophagaceae</taxon>
        <taxon>Spirosoma</taxon>
    </lineage>
</organism>
<evidence type="ECO:0000313" key="2">
    <source>
        <dbReference type="Proteomes" id="UP001597469"/>
    </source>
</evidence>
<proteinExistence type="predicted"/>
<dbReference type="RefSeq" id="WP_381525445.1">
    <property type="nucleotide sequence ID" value="NZ_JBHULN010000013.1"/>
</dbReference>
<sequence length="183" mass="20173">MIYFSNHPAAAHLFGEKCFIYHLRSMRKLLATALFVTAVTALSACEDTNTKKLLKTIDGRWQIKTATYSGGTTADSIASFKTAAFVFDRCSSSANGGSPTNCTLSFIDDNDRPFAFSYQAPNKGESLYFTPAQRTNDSTYQRVIDQIAGSYQVVTLSENLLVIRRSLQAPGSLYKTVEYSASR</sequence>
<evidence type="ECO:0000313" key="1">
    <source>
        <dbReference type="EMBL" id="MFD2572855.1"/>
    </source>
</evidence>
<evidence type="ECO:0008006" key="3">
    <source>
        <dbReference type="Google" id="ProtNLM"/>
    </source>
</evidence>
<comment type="caution">
    <text evidence="1">The sequence shown here is derived from an EMBL/GenBank/DDBJ whole genome shotgun (WGS) entry which is preliminary data.</text>
</comment>
<gene>
    <name evidence="1" type="ORF">ACFSUS_19595</name>
</gene>